<accession>A0A167DKX2</accession>
<name>A0A167DKX2_9BACL</name>
<gene>
    <name evidence="2" type="ORF">PNBC_10610</name>
</gene>
<dbReference type="Proteomes" id="UP000077134">
    <property type="component" value="Unassembled WGS sequence"/>
</dbReference>
<evidence type="ECO:0008006" key="4">
    <source>
        <dbReference type="Google" id="ProtNLM"/>
    </source>
</evidence>
<dbReference type="KEGG" id="pcx:LPB68_03350"/>
<evidence type="ECO:0000313" key="2">
    <source>
        <dbReference type="EMBL" id="OAB74509.1"/>
    </source>
</evidence>
<evidence type="ECO:0000313" key="3">
    <source>
        <dbReference type="Proteomes" id="UP000077134"/>
    </source>
</evidence>
<dbReference type="STRING" id="1763538.LPB68_03350"/>
<dbReference type="OrthoDB" id="2679416at2"/>
<keyword evidence="1" id="KW-0472">Membrane</keyword>
<proteinExistence type="predicted"/>
<protein>
    <recommendedName>
        <fullName evidence="4">Zinc-finger domain-containing protein</fullName>
    </recommendedName>
</protein>
<feature type="transmembrane region" description="Helical" evidence="1">
    <location>
        <begin position="175"/>
        <end position="192"/>
    </location>
</feature>
<evidence type="ECO:0000256" key="1">
    <source>
        <dbReference type="SAM" id="Phobius"/>
    </source>
</evidence>
<dbReference type="RefSeq" id="WP_068657894.1">
    <property type="nucleotide sequence ID" value="NZ_CP017770.1"/>
</dbReference>
<keyword evidence="1" id="KW-1133">Transmembrane helix</keyword>
<feature type="transmembrane region" description="Helical" evidence="1">
    <location>
        <begin position="98"/>
        <end position="119"/>
    </location>
</feature>
<organism evidence="2 3">
    <name type="scientific">Paenibacillus crassostreae</name>
    <dbReference type="NCBI Taxonomy" id="1763538"/>
    <lineage>
        <taxon>Bacteria</taxon>
        <taxon>Bacillati</taxon>
        <taxon>Bacillota</taxon>
        <taxon>Bacilli</taxon>
        <taxon>Bacillales</taxon>
        <taxon>Paenibacillaceae</taxon>
        <taxon>Paenibacillus</taxon>
    </lineage>
</organism>
<reference evidence="2 3" key="1">
    <citation type="submission" date="2016-02" db="EMBL/GenBank/DDBJ databases">
        <title>Paenibacillus sp. LPB0068, isolated from Crassostrea gigas.</title>
        <authorList>
            <person name="Shin S.-K."/>
            <person name="Yi H."/>
        </authorList>
    </citation>
    <scope>NUCLEOTIDE SEQUENCE [LARGE SCALE GENOMIC DNA]</scope>
    <source>
        <strain evidence="2 3">LPB0068</strain>
    </source>
</reference>
<dbReference type="EMBL" id="LSFN01000014">
    <property type="protein sequence ID" value="OAB74509.1"/>
    <property type="molecule type" value="Genomic_DNA"/>
</dbReference>
<sequence>MKCSEAQELFGLMWDIPTDDPKRLMLEQHIATCSECSAKFELWEESRMLMLDIDDEWAELRSEAVNQQVMERIFSESPWLIQDKSKPFELSGATRRKISLWIFGCLMLFFISFVFFISLDPRATEIETTPSNGILPTGIAGNPTVLPQEGSYIIPELNSGIIEPLVVNMGPAHPLYWMILSIMSIALALLSLRRLSRNRR</sequence>
<comment type="caution">
    <text evidence="2">The sequence shown here is derived from an EMBL/GenBank/DDBJ whole genome shotgun (WGS) entry which is preliminary data.</text>
</comment>
<keyword evidence="3" id="KW-1185">Reference proteome</keyword>
<dbReference type="AlphaFoldDB" id="A0A167DKX2"/>
<keyword evidence="1" id="KW-0812">Transmembrane</keyword>